<evidence type="ECO:0000256" key="8">
    <source>
        <dbReference type="SAM" id="SignalP"/>
    </source>
</evidence>
<evidence type="ECO:0000259" key="9">
    <source>
        <dbReference type="PROSITE" id="PS51767"/>
    </source>
</evidence>
<dbReference type="InterPro" id="IPR033121">
    <property type="entry name" value="PEPTIDASE_A1"/>
</dbReference>
<evidence type="ECO:0000256" key="6">
    <source>
        <dbReference type="PIRSR" id="PIRSR601461-2"/>
    </source>
</evidence>
<keyword evidence="11" id="KW-1185">Reference proteome</keyword>
<dbReference type="PANTHER" id="PTHR47966">
    <property type="entry name" value="BETA-SITE APP-CLEAVING ENZYME, ISOFORM A-RELATED"/>
    <property type="match status" value="1"/>
</dbReference>
<feature type="disulfide bond" evidence="6">
    <location>
        <begin position="323"/>
        <end position="358"/>
    </location>
</feature>
<dbReference type="PRINTS" id="PR00792">
    <property type="entry name" value="PEPSIN"/>
</dbReference>
<feature type="active site" evidence="5">
    <location>
        <position position="288"/>
    </location>
</feature>
<evidence type="ECO:0000256" key="4">
    <source>
        <dbReference type="ARBA" id="ARBA00022801"/>
    </source>
</evidence>
<dbReference type="SUPFAM" id="SSF50630">
    <property type="entry name" value="Acid proteases"/>
    <property type="match status" value="1"/>
</dbReference>
<evidence type="ECO:0000313" key="11">
    <source>
        <dbReference type="Proteomes" id="UP001369815"/>
    </source>
</evidence>
<organism evidence="10 11">
    <name type="scientific">Daldinia eschscholtzii</name>
    <dbReference type="NCBI Taxonomy" id="292717"/>
    <lineage>
        <taxon>Eukaryota</taxon>
        <taxon>Fungi</taxon>
        <taxon>Dikarya</taxon>
        <taxon>Ascomycota</taxon>
        <taxon>Pezizomycotina</taxon>
        <taxon>Sordariomycetes</taxon>
        <taxon>Xylariomycetidae</taxon>
        <taxon>Xylariales</taxon>
        <taxon>Hypoxylaceae</taxon>
        <taxon>Daldinia</taxon>
    </lineage>
</organism>
<keyword evidence="4 7" id="KW-0378">Hydrolase</keyword>
<dbReference type="CDD" id="cd06097">
    <property type="entry name" value="Aspergillopepsin_like"/>
    <property type="match status" value="1"/>
</dbReference>
<sequence>MLPLAVLPLVAGLATAAPTSTAANAGTGRFSIARTPGYEHPVLSVARTYRKYGKPLPPALVEGVRNVTASMKRSTGSAPTNSWTDSVAHKVRVSLGTPAQEFDLLLDSGSSDFWIFGPDPRGINCEIYYCFHPENSTTAKLKEGYTWNIHYADGTGYEGVVYEEVAKIGGLTIENQAIGVQVTEDTSLNLDIGGIVGLGFGKINTIKPVKQKTWFENIQSSLDAPLFTADLYRDKEGTYNFGFIDESLYIGDIAYSDVDSSGGFWEITSSGWGINDEFNSENWKTIVDTGTSLNYLPEDMANVWYDSIPGKTYSFLGIKAFDCDAKLPSFTFAIGDSRLTIPSEALNYGKIIKGGSICAGAIQPASDLDFSILGDTTLQSTFAVFDAAPKLGFAPKRS</sequence>
<dbReference type="PROSITE" id="PS00141">
    <property type="entry name" value="ASP_PROTEASE"/>
    <property type="match status" value="1"/>
</dbReference>
<keyword evidence="6" id="KW-1015">Disulfide bond</keyword>
<proteinExistence type="inferred from homology"/>
<dbReference type="GO" id="GO:0006508">
    <property type="term" value="P:proteolysis"/>
    <property type="evidence" value="ECO:0007669"/>
    <property type="project" value="UniProtKB-KW"/>
</dbReference>
<evidence type="ECO:0000313" key="10">
    <source>
        <dbReference type="EMBL" id="KAK6953722.1"/>
    </source>
</evidence>
<keyword evidence="3 7" id="KW-0064">Aspartyl protease</keyword>
<feature type="active site" evidence="5">
    <location>
        <position position="107"/>
    </location>
</feature>
<dbReference type="EMBL" id="JBANMG010000004">
    <property type="protein sequence ID" value="KAK6953722.1"/>
    <property type="molecule type" value="Genomic_DNA"/>
</dbReference>
<dbReference type="AlphaFoldDB" id="A0AAX6MNH3"/>
<feature type="chain" id="PRO_5043657537" description="Peptidase A1 domain-containing protein" evidence="8">
    <location>
        <begin position="17"/>
        <end position="398"/>
    </location>
</feature>
<name>A0AAX6MNH3_9PEZI</name>
<evidence type="ECO:0000256" key="3">
    <source>
        <dbReference type="ARBA" id="ARBA00022750"/>
    </source>
</evidence>
<dbReference type="Gene3D" id="2.40.70.10">
    <property type="entry name" value="Acid Proteases"/>
    <property type="match status" value="2"/>
</dbReference>
<evidence type="ECO:0000256" key="2">
    <source>
        <dbReference type="ARBA" id="ARBA00022670"/>
    </source>
</evidence>
<dbReference type="Proteomes" id="UP001369815">
    <property type="component" value="Unassembled WGS sequence"/>
</dbReference>
<comment type="caution">
    <text evidence="10">The sequence shown here is derived from an EMBL/GenBank/DDBJ whole genome shotgun (WGS) entry which is preliminary data.</text>
</comment>
<gene>
    <name evidence="10" type="ORF">Daesc_003684</name>
</gene>
<keyword evidence="8" id="KW-0732">Signal</keyword>
<accession>A0AAX6MNH3</accession>
<feature type="domain" description="Peptidase A1" evidence="9">
    <location>
        <begin position="89"/>
        <end position="394"/>
    </location>
</feature>
<evidence type="ECO:0000256" key="7">
    <source>
        <dbReference type="RuleBase" id="RU000454"/>
    </source>
</evidence>
<reference evidence="10 11" key="1">
    <citation type="journal article" date="2024" name="Front Chem Biol">
        <title>Unveiling the potential of Daldinia eschscholtzii MFLUCC 19-0629 through bioactivity and bioinformatics studies for enhanced sustainable agriculture production.</title>
        <authorList>
            <person name="Brooks S."/>
            <person name="Weaver J.A."/>
            <person name="Klomchit A."/>
            <person name="Alharthi S.A."/>
            <person name="Onlamun T."/>
            <person name="Nurani R."/>
            <person name="Vong T.K."/>
            <person name="Alberti F."/>
            <person name="Greco C."/>
        </authorList>
    </citation>
    <scope>NUCLEOTIDE SEQUENCE [LARGE SCALE GENOMIC DNA]</scope>
    <source>
        <strain evidence="10">MFLUCC 19-0629</strain>
    </source>
</reference>
<dbReference type="InterPro" id="IPR001461">
    <property type="entry name" value="Aspartic_peptidase_A1"/>
</dbReference>
<dbReference type="InterPro" id="IPR001969">
    <property type="entry name" value="Aspartic_peptidase_AS"/>
</dbReference>
<dbReference type="PANTHER" id="PTHR47966:SF2">
    <property type="entry name" value="ASPERGILLOPEPSIN-1-RELATED"/>
    <property type="match status" value="1"/>
</dbReference>
<comment type="similarity">
    <text evidence="1 7">Belongs to the peptidase A1 family.</text>
</comment>
<dbReference type="InterPro" id="IPR034163">
    <property type="entry name" value="Aspergillopepsin-like_cat_dom"/>
</dbReference>
<protein>
    <recommendedName>
        <fullName evidence="9">Peptidase A1 domain-containing protein</fullName>
    </recommendedName>
</protein>
<dbReference type="InterPro" id="IPR021109">
    <property type="entry name" value="Peptidase_aspartic_dom_sf"/>
</dbReference>
<dbReference type="Pfam" id="PF00026">
    <property type="entry name" value="Asp"/>
    <property type="match status" value="1"/>
</dbReference>
<evidence type="ECO:0000256" key="5">
    <source>
        <dbReference type="PIRSR" id="PIRSR601461-1"/>
    </source>
</evidence>
<evidence type="ECO:0000256" key="1">
    <source>
        <dbReference type="ARBA" id="ARBA00007447"/>
    </source>
</evidence>
<dbReference type="GO" id="GO:0004190">
    <property type="term" value="F:aspartic-type endopeptidase activity"/>
    <property type="evidence" value="ECO:0007669"/>
    <property type="project" value="UniProtKB-KW"/>
</dbReference>
<dbReference type="PROSITE" id="PS51767">
    <property type="entry name" value="PEPTIDASE_A1"/>
    <property type="match status" value="1"/>
</dbReference>
<keyword evidence="2 7" id="KW-0645">Protease</keyword>
<feature type="signal peptide" evidence="8">
    <location>
        <begin position="1"/>
        <end position="16"/>
    </location>
</feature>